<organism evidence="2 3">
    <name type="scientific">Trichococcus pasteurii</name>
    <dbReference type="NCBI Taxonomy" id="43064"/>
    <lineage>
        <taxon>Bacteria</taxon>
        <taxon>Bacillati</taxon>
        <taxon>Bacillota</taxon>
        <taxon>Bacilli</taxon>
        <taxon>Lactobacillales</taxon>
        <taxon>Carnobacteriaceae</taxon>
        <taxon>Trichococcus</taxon>
    </lineage>
</organism>
<dbReference type="PROSITE" id="PS50896">
    <property type="entry name" value="LISH"/>
    <property type="match status" value="1"/>
</dbReference>
<dbReference type="OrthoDB" id="2192665at2"/>
<gene>
    <name evidence="2" type="ORF">TPAS_1629</name>
</gene>
<dbReference type="InterPro" id="IPR006594">
    <property type="entry name" value="LisH"/>
</dbReference>
<dbReference type="Pfam" id="PF00359">
    <property type="entry name" value="PTS_EIIA_2"/>
    <property type="match status" value="1"/>
</dbReference>
<dbReference type="AlphaFoldDB" id="A0A1W1IGC6"/>
<protein>
    <submittedName>
        <fullName evidence="2">Phosphotransferase/anion transporter</fullName>
    </submittedName>
</protein>
<sequence>MGNKHIKIDLLELDEVHGKSELFDYVSGYLLKAGKIDSAEVLQEELRWRESMGNTLIEEDFAVPHIESSNVNETSMILTRLKYPVLNWKDDYSANTILFMLIKKEEEPEILQDVKRIIKSLAYEETIELLKQAEKRKIDIVLESL</sequence>
<dbReference type="PROSITE" id="PS51094">
    <property type="entry name" value="PTS_EIIA_TYPE_2"/>
    <property type="match status" value="1"/>
</dbReference>
<keyword evidence="3" id="KW-1185">Reference proteome</keyword>
<dbReference type="InterPro" id="IPR002178">
    <property type="entry name" value="PTS_EIIA_type-2_dom"/>
</dbReference>
<dbReference type="RefSeq" id="WP_086942764.1">
    <property type="nucleotide sequence ID" value="NZ_FONM01000018.1"/>
</dbReference>
<keyword evidence="2" id="KW-0808">Transferase</keyword>
<dbReference type="InterPro" id="IPR051541">
    <property type="entry name" value="PTS_SugarTrans_NitroReg"/>
</dbReference>
<accession>A0A1W1IGC6</accession>
<reference evidence="3" key="1">
    <citation type="submission" date="2016-04" db="EMBL/GenBank/DDBJ databases">
        <authorList>
            <person name="Strepis N."/>
        </authorList>
    </citation>
    <scope>NUCLEOTIDE SEQUENCE [LARGE SCALE GENOMIC DNA]</scope>
</reference>
<feature type="domain" description="PTS EIIA type-2" evidence="1">
    <location>
        <begin position="1"/>
        <end position="145"/>
    </location>
</feature>
<dbReference type="Gene3D" id="3.40.930.10">
    <property type="entry name" value="Mannitol-specific EII, Chain A"/>
    <property type="match status" value="1"/>
</dbReference>
<evidence type="ECO:0000259" key="1">
    <source>
        <dbReference type="PROSITE" id="PS51094"/>
    </source>
</evidence>
<dbReference type="Proteomes" id="UP000195985">
    <property type="component" value="Unassembled WGS sequence"/>
</dbReference>
<evidence type="ECO:0000313" key="3">
    <source>
        <dbReference type="Proteomes" id="UP000195985"/>
    </source>
</evidence>
<dbReference type="STRING" id="43064.SAMN04488086_11832"/>
<dbReference type="GO" id="GO:0016740">
    <property type="term" value="F:transferase activity"/>
    <property type="evidence" value="ECO:0007669"/>
    <property type="project" value="UniProtKB-KW"/>
</dbReference>
<dbReference type="PANTHER" id="PTHR47738">
    <property type="entry name" value="PTS SYSTEM FRUCTOSE-LIKE EIIA COMPONENT-RELATED"/>
    <property type="match status" value="1"/>
</dbReference>
<evidence type="ECO:0000313" key="2">
    <source>
        <dbReference type="EMBL" id="SLM51949.1"/>
    </source>
</evidence>
<dbReference type="InterPro" id="IPR016152">
    <property type="entry name" value="PTrfase/Anion_transptr"/>
</dbReference>
<dbReference type="SUPFAM" id="SSF55804">
    <property type="entry name" value="Phoshotransferase/anion transport protein"/>
    <property type="match status" value="1"/>
</dbReference>
<dbReference type="EMBL" id="FWEY01000004">
    <property type="protein sequence ID" value="SLM51949.1"/>
    <property type="molecule type" value="Genomic_DNA"/>
</dbReference>
<proteinExistence type="predicted"/>
<name>A0A1W1IGC6_9LACT</name>